<evidence type="ECO:0000256" key="1">
    <source>
        <dbReference type="SAM" id="MobiDB-lite"/>
    </source>
</evidence>
<evidence type="ECO:0000313" key="2">
    <source>
        <dbReference type="EMBL" id="PKK18221.1"/>
    </source>
</evidence>
<dbReference type="Proteomes" id="UP000053872">
    <property type="component" value="Unassembled WGS sequence"/>
</dbReference>
<proteinExistence type="predicted"/>
<organism evidence="2 3">
    <name type="scientific">Columba livia</name>
    <name type="common">Rock dove</name>
    <dbReference type="NCBI Taxonomy" id="8932"/>
    <lineage>
        <taxon>Eukaryota</taxon>
        <taxon>Metazoa</taxon>
        <taxon>Chordata</taxon>
        <taxon>Craniata</taxon>
        <taxon>Vertebrata</taxon>
        <taxon>Euteleostomi</taxon>
        <taxon>Archelosauria</taxon>
        <taxon>Archosauria</taxon>
        <taxon>Dinosauria</taxon>
        <taxon>Saurischia</taxon>
        <taxon>Theropoda</taxon>
        <taxon>Coelurosauria</taxon>
        <taxon>Aves</taxon>
        <taxon>Neognathae</taxon>
        <taxon>Neoaves</taxon>
        <taxon>Columbimorphae</taxon>
        <taxon>Columbiformes</taxon>
        <taxon>Columbidae</taxon>
        <taxon>Columba</taxon>
    </lineage>
</organism>
<name>A0A2I0LLB3_COLLI</name>
<accession>A0A2I0LLB3</accession>
<evidence type="ECO:0000313" key="3">
    <source>
        <dbReference type="Proteomes" id="UP000053872"/>
    </source>
</evidence>
<feature type="region of interest" description="Disordered" evidence="1">
    <location>
        <begin position="166"/>
        <end position="186"/>
    </location>
</feature>
<keyword evidence="3" id="KW-1185">Reference proteome</keyword>
<protein>
    <submittedName>
        <fullName evidence="2">Putative LOC106146038</fullName>
    </submittedName>
</protein>
<dbReference type="AlphaFoldDB" id="A0A2I0LLB3"/>
<dbReference type="STRING" id="8932.A0A2I0LLB3"/>
<gene>
    <name evidence="2" type="ORF">A306_00013695</name>
</gene>
<sequence>MHYYGEPYKPLYFPGSGYITENLQPMPRSDACSTTCHPVSVIKCPMPTWQTYTQPLAYMCPQPSMTQTPLLSCQPHAQQCILLYPEPCETTHLLPCRKPSLKICTTQDCQPCKDTCPEKKHEAKSLPPCVSKYPELKTLRFPPCGVKNASSCVDECRSQKISKCSSQQHSREPRPLQGMTSSYSPPLQGVSECPPQPCIMQPFPHEHVSNLPPQNCMKGYPTQEHITSSQQCCPPPQQMTKCSHGQGIKESSSQKHAGKCLLSQEGVKYKSSSTQNLSKSKCLYTPTTQHSPLRHTGGVKRSCHHKKSRCESKWLC</sequence>
<reference evidence="2 3" key="1">
    <citation type="journal article" date="2013" name="Science">
        <title>Genomic diversity and evolution of the head crest in the rock pigeon.</title>
        <authorList>
            <person name="Shapiro M.D."/>
            <person name="Kronenberg Z."/>
            <person name="Li C."/>
            <person name="Domyan E.T."/>
            <person name="Pan H."/>
            <person name="Campbell M."/>
            <person name="Tan H."/>
            <person name="Huff C.D."/>
            <person name="Hu H."/>
            <person name="Vickrey A.I."/>
            <person name="Nielsen S.C."/>
            <person name="Stringham S.A."/>
            <person name="Hu H."/>
            <person name="Willerslev E."/>
            <person name="Gilbert M.T."/>
            <person name="Yandell M."/>
            <person name="Zhang G."/>
            <person name="Wang J."/>
        </authorList>
    </citation>
    <scope>NUCLEOTIDE SEQUENCE [LARGE SCALE GENOMIC DNA]</scope>
    <source>
        <tissue evidence="2">Blood</tissue>
    </source>
</reference>
<comment type="caution">
    <text evidence="2">The sequence shown here is derived from an EMBL/GenBank/DDBJ whole genome shotgun (WGS) entry which is preliminary data.</text>
</comment>
<dbReference type="InParanoid" id="A0A2I0LLB3"/>
<dbReference type="EMBL" id="AKCR02000219">
    <property type="protein sequence ID" value="PKK18221.1"/>
    <property type="molecule type" value="Genomic_DNA"/>
</dbReference>